<name>A0A369PWB7_9SPHI</name>
<comment type="caution">
    <text evidence="1">The sequence shown here is derived from an EMBL/GenBank/DDBJ whole genome shotgun (WGS) entry which is preliminary data.</text>
</comment>
<proteinExistence type="predicted"/>
<reference evidence="1 2" key="1">
    <citation type="submission" date="2018-07" db="EMBL/GenBank/DDBJ databases">
        <title>Pedobacter sp. nov., isolated from soil.</title>
        <authorList>
            <person name="Zhou L.Y."/>
            <person name="Du Z.J."/>
        </authorList>
    </citation>
    <scope>NUCLEOTIDE SEQUENCE [LARGE SCALE GENOMIC DNA]</scope>
    <source>
        <strain evidence="1 2">JDX94</strain>
    </source>
</reference>
<dbReference type="Pfam" id="PF00300">
    <property type="entry name" value="His_Phos_1"/>
    <property type="match status" value="1"/>
</dbReference>
<dbReference type="EMBL" id="QPKV01000003">
    <property type="protein sequence ID" value="RDC56913.1"/>
    <property type="molecule type" value="Genomic_DNA"/>
</dbReference>
<gene>
    <name evidence="1" type="ORF">DU508_06845</name>
</gene>
<dbReference type="Proteomes" id="UP000253961">
    <property type="component" value="Unassembled WGS sequence"/>
</dbReference>
<dbReference type="InterPro" id="IPR029033">
    <property type="entry name" value="His_PPase_superfam"/>
</dbReference>
<dbReference type="InterPro" id="IPR013078">
    <property type="entry name" value="His_Pase_superF_clade-1"/>
</dbReference>
<dbReference type="SUPFAM" id="SSF53254">
    <property type="entry name" value="Phosphoglycerate mutase-like"/>
    <property type="match status" value="1"/>
</dbReference>
<dbReference type="AlphaFoldDB" id="A0A369PWB7"/>
<protein>
    <submittedName>
        <fullName evidence="1">Histidine phosphatase family protein</fullName>
    </submittedName>
</protein>
<evidence type="ECO:0000313" key="2">
    <source>
        <dbReference type="Proteomes" id="UP000253961"/>
    </source>
</evidence>
<organism evidence="1 2">
    <name type="scientific">Pedobacter chinensis</name>
    <dbReference type="NCBI Taxonomy" id="2282421"/>
    <lineage>
        <taxon>Bacteria</taxon>
        <taxon>Pseudomonadati</taxon>
        <taxon>Bacteroidota</taxon>
        <taxon>Sphingobacteriia</taxon>
        <taxon>Sphingobacteriales</taxon>
        <taxon>Sphingobacteriaceae</taxon>
        <taxon>Pedobacter</taxon>
    </lineage>
</organism>
<evidence type="ECO:0000313" key="1">
    <source>
        <dbReference type="EMBL" id="RDC56913.1"/>
    </source>
</evidence>
<sequence length="182" mass="20995">MRISLSLTDIFFNLYKMKRLFLFISLSFLFSTAILAQTTEVWVVRHAEKDKSNPDDKDPDLSDEGRIRAGDLATYLRKVKFDAGFSTPYKRTHQTLDSLIIQKVINYNDPKSLVDSIKKNYNGKTVIVAGHSNTVLEIIEAFGGKRPKEMLTDDDYDYIFRLTVKDDKARVKTDQYGRPHHL</sequence>
<keyword evidence="2" id="KW-1185">Reference proteome</keyword>
<accession>A0A369PWB7</accession>
<dbReference type="Gene3D" id="3.40.50.1240">
    <property type="entry name" value="Phosphoglycerate mutase-like"/>
    <property type="match status" value="1"/>
</dbReference>
<dbReference type="CDD" id="cd07067">
    <property type="entry name" value="HP_PGM_like"/>
    <property type="match status" value="1"/>
</dbReference>